<dbReference type="HAMAP" id="MF_00184">
    <property type="entry name" value="Thr_tRNA_synth"/>
    <property type="match status" value="1"/>
</dbReference>
<dbReference type="PROSITE" id="PS51880">
    <property type="entry name" value="TGS"/>
    <property type="match status" value="1"/>
</dbReference>
<organism evidence="16 17">
    <name type="scientific">Meira miltonrushii</name>
    <dbReference type="NCBI Taxonomy" id="1280837"/>
    <lineage>
        <taxon>Eukaryota</taxon>
        <taxon>Fungi</taxon>
        <taxon>Dikarya</taxon>
        <taxon>Basidiomycota</taxon>
        <taxon>Ustilaginomycotina</taxon>
        <taxon>Exobasidiomycetes</taxon>
        <taxon>Exobasidiales</taxon>
        <taxon>Brachybasidiaceae</taxon>
        <taxon>Meira</taxon>
    </lineage>
</organism>
<dbReference type="InterPro" id="IPR012676">
    <property type="entry name" value="TGS-like"/>
</dbReference>
<dbReference type="FunCoup" id="A0A316VM11">
    <property type="interactions" value="311"/>
</dbReference>
<feature type="region of interest" description="Disordered" evidence="13">
    <location>
        <begin position="93"/>
        <end position="119"/>
    </location>
</feature>
<feature type="region of interest" description="Disordered" evidence="13">
    <location>
        <begin position="1"/>
        <end position="76"/>
    </location>
</feature>
<dbReference type="InParanoid" id="A0A316VM11"/>
<accession>A0A316VM11</accession>
<evidence type="ECO:0000256" key="3">
    <source>
        <dbReference type="ARBA" id="ARBA00013163"/>
    </source>
</evidence>
<keyword evidence="5" id="KW-0436">Ligase</keyword>
<dbReference type="Gene3D" id="3.40.50.800">
    <property type="entry name" value="Anticodon-binding domain"/>
    <property type="match status" value="1"/>
</dbReference>
<evidence type="ECO:0000313" key="16">
    <source>
        <dbReference type="EMBL" id="PWN38128.1"/>
    </source>
</evidence>
<dbReference type="Proteomes" id="UP000245771">
    <property type="component" value="Unassembled WGS sequence"/>
</dbReference>
<dbReference type="InterPro" id="IPR012675">
    <property type="entry name" value="Beta-grasp_dom_sf"/>
</dbReference>
<keyword evidence="9 16" id="KW-0030">Aminoacyl-tRNA synthetase</keyword>
<evidence type="ECO:0000256" key="10">
    <source>
        <dbReference type="ARBA" id="ARBA00031900"/>
    </source>
</evidence>
<evidence type="ECO:0000256" key="13">
    <source>
        <dbReference type="SAM" id="MobiDB-lite"/>
    </source>
</evidence>
<evidence type="ECO:0000256" key="11">
    <source>
        <dbReference type="ARBA" id="ARBA00049515"/>
    </source>
</evidence>
<dbReference type="Pfam" id="PF03129">
    <property type="entry name" value="HGTP_anticodon"/>
    <property type="match status" value="1"/>
</dbReference>
<comment type="subcellular location">
    <subcellularLocation>
        <location evidence="1">Cytoplasm</location>
    </subcellularLocation>
</comment>
<dbReference type="Gene3D" id="3.10.20.30">
    <property type="match status" value="1"/>
</dbReference>
<dbReference type="PANTHER" id="PTHR11451">
    <property type="entry name" value="THREONINE-TRNA LIGASE"/>
    <property type="match status" value="1"/>
</dbReference>
<keyword evidence="4" id="KW-0963">Cytoplasm</keyword>
<dbReference type="InterPro" id="IPR004154">
    <property type="entry name" value="Anticodon-bd"/>
</dbReference>
<keyword evidence="7" id="KW-0067">ATP-binding</keyword>
<evidence type="ECO:0000256" key="9">
    <source>
        <dbReference type="ARBA" id="ARBA00023146"/>
    </source>
</evidence>
<feature type="domain" description="Aminoacyl-transfer RNA synthetases class-II family profile" evidence="14">
    <location>
        <begin position="375"/>
        <end position="645"/>
    </location>
</feature>
<evidence type="ECO:0000256" key="6">
    <source>
        <dbReference type="ARBA" id="ARBA00022741"/>
    </source>
</evidence>
<proteinExistence type="inferred from homology"/>
<evidence type="ECO:0000259" key="15">
    <source>
        <dbReference type="PROSITE" id="PS51880"/>
    </source>
</evidence>
<keyword evidence="6" id="KW-0547">Nucleotide-binding</keyword>
<dbReference type="NCBIfam" id="TIGR00418">
    <property type="entry name" value="thrS"/>
    <property type="match status" value="1"/>
</dbReference>
<dbReference type="PRINTS" id="PR01047">
    <property type="entry name" value="TRNASYNTHTHR"/>
</dbReference>
<dbReference type="InterPro" id="IPR004095">
    <property type="entry name" value="TGS"/>
</dbReference>
<evidence type="ECO:0000256" key="8">
    <source>
        <dbReference type="ARBA" id="ARBA00022917"/>
    </source>
</evidence>
<dbReference type="FunFam" id="3.30.980.10:FF:000005">
    <property type="entry name" value="Threonyl-tRNA synthetase, mitochondrial"/>
    <property type="match status" value="1"/>
</dbReference>
<dbReference type="Pfam" id="PF07973">
    <property type="entry name" value="tRNA_SAD"/>
    <property type="match status" value="1"/>
</dbReference>
<evidence type="ECO:0000313" key="17">
    <source>
        <dbReference type="Proteomes" id="UP000245771"/>
    </source>
</evidence>
<dbReference type="AlphaFoldDB" id="A0A316VM11"/>
<dbReference type="InterPro" id="IPR006195">
    <property type="entry name" value="aa-tRNA-synth_II"/>
</dbReference>
<dbReference type="GO" id="GO:0006435">
    <property type="term" value="P:threonyl-tRNA aminoacylation"/>
    <property type="evidence" value="ECO:0007669"/>
    <property type="project" value="InterPro"/>
</dbReference>
<gene>
    <name evidence="16" type="ORF">FA14DRAFT_142953</name>
</gene>
<dbReference type="InterPro" id="IPR045864">
    <property type="entry name" value="aa-tRNA-synth_II/BPL/LPL"/>
</dbReference>
<feature type="domain" description="TGS" evidence="15">
    <location>
        <begin position="103"/>
        <end position="167"/>
    </location>
</feature>
<keyword evidence="8" id="KW-0648">Protein biosynthesis</keyword>
<evidence type="ECO:0000256" key="7">
    <source>
        <dbReference type="ARBA" id="ARBA00022840"/>
    </source>
</evidence>
<dbReference type="CDD" id="cd01667">
    <property type="entry name" value="TGS_ThrRS"/>
    <property type="match status" value="1"/>
</dbReference>
<sequence length="757" mass="86893">MSAPEPHPVESSASGQNPAQEMVDGVKQLAINAQQNKDTNPASANDAKPKGQKKEKKEKKAKGGDDSVKQPLEFTPTPDFFAHRLALFDRLKKEQDDERAKQDRKEITITLPDGKEKKGTAFETSPMEVAREISKSLSERIVISKVNGDLWDLERPFEKDSSVEFFDFESPEGKRVFWHSSAHVLGEAAERHYGCHLCIGPPTEDGFFYEMGMGLSQDRSVRPEDFTQLENLIKSAIKDKQKFERVIVSKENLLEMFKYNKYKQHIISSKIPDGTSTTVYRCGPMVDLCVGPHIPHTGRIKAMSILKNSASYFLGDQNNDSLQRLYGISFPDTKQMTEYKQFLLEAAKRDHRKIGKDQELFFFHEMSPGSCFWLPHGTRIYNTLLDYMKSEYRKRGFTEVISPNMYNSKVWETSGHWQNYKDDMFVLPVEKEQFALKPMNCPGHCLMFGSRDRSYKELPMRYAEFGVIHRNEASGALSGLTRVRRFVQDDAHIFCMSSQIEHEVKLCFDFLQAVYGKFGFTFKLELSTRPEKYIGDIQVWNDAEKRLENALNEFVPGKWEMNPGDGAFYGPKIDITISDAMRREFQCATIQLDFNLPNRFNLKFRTSTDAEGTEFERPVMIHRAVLGSLERFIAICTEHFAGKWPFWMSPRQIVVIPVTQSVYGYAEEVQRMFNAQGFFTDADLTSETLKKKVLRAETGGYNFIFIVGHEEQEKRAVNVRNGHATSATKGREEVISLDDVSRRLQNLKETKKIENEL</sequence>
<dbReference type="PROSITE" id="PS50862">
    <property type="entry name" value="AA_TRNA_LIGASE_II"/>
    <property type="match status" value="1"/>
</dbReference>
<dbReference type="InterPro" id="IPR036621">
    <property type="entry name" value="Anticodon-bd_dom_sf"/>
</dbReference>
<dbReference type="EC" id="6.1.1.3" evidence="3"/>
<comment type="catalytic activity">
    <reaction evidence="11">
        <text>tRNA(Thr) + L-threonine + ATP = L-threonyl-tRNA(Thr) + AMP + diphosphate + H(+)</text>
        <dbReference type="Rhea" id="RHEA:24624"/>
        <dbReference type="Rhea" id="RHEA-COMP:9670"/>
        <dbReference type="Rhea" id="RHEA-COMP:9704"/>
        <dbReference type="ChEBI" id="CHEBI:15378"/>
        <dbReference type="ChEBI" id="CHEBI:30616"/>
        <dbReference type="ChEBI" id="CHEBI:33019"/>
        <dbReference type="ChEBI" id="CHEBI:57926"/>
        <dbReference type="ChEBI" id="CHEBI:78442"/>
        <dbReference type="ChEBI" id="CHEBI:78534"/>
        <dbReference type="ChEBI" id="CHEBI:456215"/>
        <dbReference type="EC" id="6.1.1.3"/>
    </reaction>
</comment>
<name>A0A316VM11_9BASI</name>
<dbReference type="InterPro" id="IPR002320">
    <property type="entry name" value="Thr-tRNA-ligase_IIa"/>
</dbReference>
<dbReference type="InterPro" id="IPR033728">
    <property type="entry name" value="ThrRS_core"/>
</dbReference>
<dbReference type="GeneID" id="37018970"/>
<dbReference type="Gene3D" id="3.30.930.10">
    <property type="entry name" value="Bira Bifunctional Protein, Domain 2"/>
    <property type="match status" value="1"/>
</dbReference>
<dbReference type="PANTHER" id="PTHR11451:SF46">
    <property type="entry name" value="THREONINE--TRNA LIGASE"/>
    <property type="match status" value="1"/>
</dbReference>
<dbReference type="InterPro" id="IPR002314">
    <property type="entry name" value="aa-tRNA-synt_IIb"/>
</dbReference>
<protein>
    <recommendedName>
        <fullName evidence="12">Threonine--tRNA ligase, cytoplasmic</fullName>
        <ecNumber evidence="3">6.1.1.3</ecNumber>
    </recommendedName>
    <alternativeName>
        <fullName evidence="10">Threonyl-tRNA synthetase</fullName>
    </alternativeName>
</protein>
<evidence type="ECO:0000256" key="5">
    <source>
        <dbReference type="ARBA" id="ARBA00022598"/>
    </source>
</evidence>
<evidence type="ECO:0000256" key="1">
    <source>
        <dbReference type="ARBA" id="ARBA00004496"/>
    </source>
</evidence>
<dbReference type="EMBL" id="KZ819602">
    <property type="protein sequence ID" value="PWN38128.1"/>
    <property type="molecule type" value="Genomic_DNA"/>
</dbReference>
<dbReference type="Gene3D" id="3.30.980.10">
    <property type="entry name" value="Threonyl-trna Synthetase, Chain A, domain 2"/>
    <property type="match status" value="1"/>
</dbReference>
<dbReference type="Pfam" id="PF00587">
    <property type="entry name" value="tRNA-synt_2b"/>
    <property type="match status" value="1"/>
</dbReference>
<dbReference type="SUPFAM" id="SSF52954">
    <property type="entry name" value="Class II aaRS ABD-related"/>
    <property type="match status" value="1"/>
</dbReference>
<dbReference type="OrthoDB" id="5423599at2759"/>
<dbReference type="InterPro" id="IPR018163">
    <property type="entry name" value="Thr/Ala-tRNA-synth_IIc_edit"/>
</dbReference>
<evidence type="ECO:0000259" key="14">
    <source>
        <dbReference type="PROSITE" id="PS50862"/>
    </source>
</evidence>
<evidence type="ECO:0000256" key="12">
    <source>
        <dbReference type="ARBA" id="ARBA00073157"/>
    </source>
</evidence>
<dbReference type="SUPFAM" id="SSF55681">
    <property type="entry name" value="Class II aaRS and biotin synthetases"/>
    <property type="match status" value="1"/>
</dbReference>
<evidence type="ECO:0000256" key="2">
    <source>
        <dbReference type="ARBA" id="ARBA00008226"/>
    </source>
</evidence>
<feature type="compositionally biased region" description="Basic residues" evidence="13">
    <location>
        <begin position="50"/>
        <end position="60"/>
    </location>
</feature>
<dbReference type="SUPFAM" id="SSF81271">
    <property type="entry name" value="TGS-like"/>
    <property type="match status" value="1"/>
</dbReference>
<dbReference type="InterPro" id="IPR012947">
    <property type="entry name" value="tRNA_SAD"/>
</dbReference>
<dbReference type="Pfam" id="PF02824">
    <property type="entry name" value="TGS"/>
    <property type="match status" value="1"/>
</dbReference>
<dbReference type="GO" id="GO:0004829">
    <property type="term" value="F:threonine-tRNA ligase activity"/>
    <property type="evidence" value="ECO:0007669"/>
    <property type="project" value="UniProtKB-EC"/>
</dbReference>
<dbReference type="FunFam" id="3.30.930.10:FF:000009">
    <property type="entry name" value="Threonine--tRNA ligase 2, cytoplasmic"/>
    <property type="match status" value="1"/>
</dbReference>
<dbReference type="SUPFAM" id="SSF55186">
    <property type="entry name" value="ThrRS/AlaRS common domain"/>
    <property type="match status" value="1"/>
</dbReference>
<comment type="similarity">
    <text evidence="2">Belongs to the class-II aminoacyl-tRNA synthetase family.</text>
</comment>
<dbReference type="GO" id="GO:0005524">
    <property type="term" value="F:ATP binding"/>
    <property type="evidence" value="ECO:0007669"/>
    <property type="project" value="UniProtKB-KW"/>
</dbReference>
<dbReference type="GO" id="GO:0005739">
    <property type="term" value="C:mitochondrion"/>
    <property type="evidence" value="ECO:0007669"/>
    <property type="project" value="TreeGrafter"/>
</dbReference>
<dbReference type="SMART" id="SM00863">
    <property type="entry name" value="tRNA_SAD"/>
    <property type="match status" value="1"/>
</dbReference>
<reference evidence="16 17" key="1">
    <citation type="journal article" date="2018" name="Mol. Biol. Evol.">
        <title>Broad Genomic Sampling Reveals a Smut Pathogenic Ancestry of the Fungal Clade Ustilaginomycotina.</title>
        <authorList>
            <person name="Kijpornyongpan T."/>
            <person name="Mondo S.J."/>
            <person name="Barry K."/>
            <person name="Sandor L."/>
            <person name="Lee J."/>
            <person name="Lipzen A."/>
            <person name="Pangilinan J."/>
            <person name="LaButti K."/>
            <person name="Hainaut M."/>
            <person name="Henrissat B."/>
            <person name="Grigoriev I.V."/>
            <person name="Spatafora J.W."/>
            <person name="Aime M.C."/>
        </authorList>
    </citation>
    <scope>NUCLEOTIDE SEQUENCE [LARGE SCALE GENOMIC DNA]</scope>
    <source>
        <strain evidence="16 17">MCA 3882</strain>
    </source>
</reference>
<feature type="compositionally biased region" description="Polar residues" evidence="13">
    <location>
        <begin position="31"/>
        <end position="43"/>
    </location>
</feature>
<dbReference type="RefSeq" id="XP_025358430.1">
    <property type="nucleotide sequence ID" value="XM_025497189.1"/>
</dbReference>
<evidence type="ECO:0000256" key="4">
    <source>
        <dbReference type="ARBA" id="ARBA00022490"/>
    </source>
</evidence>
<dbReference type="FunFam" id="3.10.20.30:FF:000006">
    <property type="entry name" value="Threonine--tRNA ligase, cytoplasmic"/>
    <property type="match status" value="1"/>
</dbReference>
<dbReference type="CDD" id="cd00771">
    <property type="entry name" value="ThrRS_core"/>
    <property type="match status" value="1"/>
</dbReference>
<dbReference type="STRING" id="1280837.A0A316VM11"/>
<keyword evidence="17" id="KW-1185">Reference proteome</keyword>